<dbReference type="OrthoDB" id="2989328at2"/>
<reference evidence="2 3" key="1">
    <citation type="submission" date="2019-02" db="EMBL/GenBank/DDBJ databases">
        <title>Deep-cultivation of Planctomycetes and their phenomic and genomic characterization uncovers novel biology.</title>
        <authorList>
            <person name="Wiegand S."/>
            <person name="Jogler M."/>
            <person name="Boedeker C."/>
            <person name="Pinto D."/>
            <person name="Vollmers J."/>
            <person name="Rivas-Marin E."/>
            <person name="Kohn T."/>
            <person name="Peeters S.H."/>
            <person name="Heuer A."/>
            <person name="Rast P."/>
            <person name="Oberbeckmann S."/>
            <person name="Bunk B."/>
            <person name="Jeske O."/>
            <person name="Meyerdierks A."/>
            <person name="Storesund J.E."/>
            <person name="Kallscheuer N."/>
            <person name="Luecker S."/>
            <person name="Lage O.M."/>
            <person name="Pohl T."/>
            <person name="Merkel B.J."/>
            <person name="Hornburger P."/>
            <person name="Mueller R.-W."/>
            <person name="Bruemmer F."/>
            <person name="Labrenz M."/>
            <person name="Spormann A.M."/>
            <person name="Op den Camp H."/>
            <person name="Overmann J."/>
            <person name="Amann R."/>
            <person name="Jetten M.S.M."/>
            <person name="Mascher T."/>
            <person name="Medema M.H."/>
            <person name="Devos D.P."/>
            <person name="Kaster A.-K."/>
            <person name="Ovreas L."/>
            <person name="Rohde M."/>
            <person name="Galperin M.Y."/>
            <person name="Jogler C."/>
        </authorList>
    </citation>
    <scope>NUCLEOTIDE SEQUENCE [LARGE SCALE GENOMIC DNA]</scope>
    <source>
        <strain evidence="2 3">ETA_A8</strain>
    </source>
</reference>
<name>A0A517YNJ0_9BACT</name>
<evidence type="ECO:0000313" key="3">
    <source>
        <dbReference type="Proteomes" id="UP000315017"/>
    </source>
</evidence>
<dbReference type="Proteomes" id="UP000315017">
    <property type="component" value="Chromosome"/>
</dbReference>
<dbReference type="RefSeq" id="WP_145099473.1">
    <property type="nucleotide sequence ID" value="NZ_CP036274.1"/>
</dbReference>
<dbReference type="AlphaFoldDB" id="A0A517YNJ0"/>
<accession>A0A517YNJ0</accession>
<dbReference type="KEGG" id="aagg:ETAA8_69360"/>
<protein>
    <submittedName>
        <fullName evidence="2">Uncharacterized protein</fullName>
    </submittedName>
</protein>
<organism evidence="2 3">
    <name type="scientific">Anatilimnocola aggregata</name>
    <dbReference type="NCBI Taxonomy" id="2528021"/>
    <lineage>
        <taxon>Bacteria</taxon>
        <taxon>Pseudomonadati</taxon>
        <taxon>Planctomycetota</taxon>
        <taxon>Planctomycetia</taxon>
        <taxon>Pirellulales</taxon>
        <taxon>Pirellulaceae</taxon>
        <taxon>Anatilimnocola</taxon>
    </lineage>
</organism>
<evidence type="ECO:0000313" key="2">
    <source>
        <dbReference type="EMBL" id="QDU31776.1"/>
    </source>
</evidence>
<feature type="region of interest" description="Disordered" evidence="1">
    <location>
        <begin position="1"/>
        <end position="39"/>
    </location>
</feature>
<sequence length="233" mass="26866">MSRRVELNLKAPAPAKNNTGRVASRRVAGAGKGARIAGSPVRGPYMPPENWYEPSENHNGQFNVIEQAAGLGYRHILGEDEIRERLSLLPAWMVKPLQIVQLSQMTRKKRRAPCYGMQWGNTIYLYPIEQNLIENFRRAPKPAQLIEAKMFGARWERISSTSWNLIWSESTIRDFYLNNVLIHELGHILDERNTRSIDRERYAEWFALEYGYKPSRRKVYAERAAALYSGEAS</sequence>
<dbReference type="EMBL" id="CP036274">
    <property type="protein sequence ID" value="QDU31776.1"/>
    <property type="molecule type" value="Genomic_DNA"/>
</dbReference>
<gene>
    <name evidence="2" type="ORF">ETAA8_69360</name>
</gene>
<proteinExistence type="predicted"/>
<evidence type="ECO:0000256" key="1">
    <source>
        <dbReference type="SAM" id="MobiDB-lite"/>
    </source>
</evidence>
<keyword evidence="3" id="KW-1185">Reference proteome</keyword>